<proteinExistence type="predicted"/>
<protein>
    <submittedName>
        <fullName evidence="3">Uncharacterized protein</fullName>
    </submittedName>
</protein>
<evidence type="ECO:0000256" key="1">
    <source>
        <dbReference type="SAM" id="Phobius"/>
    </source>
</evidence>
<evidence type="ECO:0000313" key="2">
    <source>
        <dbReference type="EMBL" id="SBS84462.1"/>
    </source>
</evidence>
<evidence type="ECO:0000313" key="5">
    <source>
        <dbReference type="Proteomes" id="UP000078560"/>
    </source>
</evidence>
<evidence type="ECO:0000313" key="4">
    <source>
        <dbReference type="Proteomes" id="UP000078546"/>
    </source>
</evidence>
<reference evidence="3" key="1">
    <citation type="submission" date="2016-05" db="EMBL/GenBank/DDBJ databases">
        <authorList>
            <person name="Lavstsen T."/>
            <person name="Jespersen J.S."/>
        </authorList>
    </citation>
    <scope>NUCLEOTIDE SEQUENCE [LARGE SCALE GENOMIC DNA]</scope>
</reference>
<gene>
    <name evidence="3" type="ORF">POVCU1_023970</name>
    <name evidence="2" type="ORF">POVCU2_0026240</name>
</gene>
<feature type="transmembrane region" description="Helical" evidence="1">
    <location>
        <begin position="62"/>
        <end position="79"/>
    </location>
</feature>
<dbReference type="EMBL" id="FLQU01000359">
    <property type="protein sequence ID" value="SBS84462.1"/>
    <property type="molecule type" value="Genomic_DNA"/>
</dbReference>
<accession>A0A1A8WIK8</accession>
<dbReference type="AlphaFoldDB" id="A0A1A8WIK8"/>
<evidence type="ECO:0000313" key="3">
    <source>
        <dbReference type="EMBL" id="SBS92760.1"/>
    </source>
</evidence>
<reference evidence="4 5" key="2">
    <citation type="submission" date="2016-05" db="EMBL/GenBank/DDBJ databases">
        <authorList>
            <person name="Naeem Raeece"/>
        </authorList>
    </citation>
    <scope>NUCLEOTIDE SEQUENCE [LARGE SCALE GENOMIC DNA]</scope>
</reference>
<keyword evidence="1" id="KW-0812">Transmembrane</keyword>
<keyword evidence="1" id="KW-0472">Membrane</keyword>
<sequence>MDDVGKRIIVRGVPSRLQRWVKKTHCTSGLMMPREIAIFYTKSCITRKNTKGYNVRKSVHKILVYFVGVGGILSFELLFKSRESLTRKEEVR</sequence>
<dbReference type="Proteomes" id="UP000078546">
    <property type="component" value="Unassembled WGS sequence"/>
</dbReference>
<keyword evidence="1" id="KW-1133">Transmembrane helix</keyword>
<dbReference type="EMBL" id="FLQV01000448">
    <property type="protein sequence ID" value="SBS92760.1"/>
    <property type="molecule type" value="Genomic_DNA"/>
</dbReference>
<name>A0A1A8WIK8_PLAOA</name>
<organism evidence="3 4">
    <name type="scientific">Plasmodium ovale curtisi</name>
    <dbReference type="NCBI Taxonomy" id="864141"/>
    <lineage>
        <taxon>Eukaryota</taxon>
        <taxon>Sar</taxon>
        <taxon>Alveolata</taxon>
        <taxon>Apicomplexa</taxon>
        <taxon>Aconoidasida</taxon>
        <taxon>Haemosporida</taxon>
        <taxon>Plasmodiidae</taxon>
        <taxon>Plasmodium</taxon>
        <taxon>Plasmodium (Plasmodium)</taxon>
    </lineage>
</organism>
<dbReference type="Proteomes" id="UP000078560">
    <property type="component" value="Unassembled WGS sequence"/>
</dbReference>